<sequence length="141" mass="15770">MKQPVLITVNSSFHTDEGDDSSEFFTEGILALKNGKYYLIYDTVYDDGNTIKTTLIAHHTNKITLKNSGDTSYSLSLEENVRSTNLVSFGGLEMMLGVQPNRICCELAENGHGSILMKYYILNEGEILSENTIQIQVRPKN</sequence>
<dbReference type="Gene3D" id="2.40.128.20">
    <property type="match status" value="1"/>
</dbReference>
<name>A0ABR7INI3_9CLOT</name>
<keyword evidence="2" id="KW-1185">Reference proteome</keyword>
<gene>
    <name evidence="1" type="ORF">H8Z77_00180</name>
</gene>
<dbReference type="InterPro" id="IPR012674">
    <property type="entry name" value="Calycin"/>
</dbReference>
<dbReference type="EMBL" id="JACOQK010000001">
    <property type="protein sequence ID" value="MBC5786447.1"/>
    <property type="molecule type" value="Genomic_DNA"/>
</dbReference>
<accession>A0ABR7INI3</accession>
<organism evidence="1 2">
    <name type="scientific">Clostridium facile</name>
    <dbReference type="NCBI Taxonomy" id="2763035"/>
    <lineage>
        <taxon>Bacteria</taxon>
        <taxon>Bacillati</taxon>
        <taxon>Bacillota</taxon>
        <taxon>Clostridia</taxon>
        <taxon>Eubacteriales</taxon>
        <taxon>Clostridiaceae</taxon>
        <taxon>Clostridium</taxon>
    </lineage>
</organism>
<evidence type="ECO:0000313" key="1">
    <source>
        <dbReference type="EMBL" id="MBC5786447.1"/>
    </source>
</evidence>
<reference evidence="1 2" key="1">
    <citation type="submission" date="2020-08" db="EMBL/GenBank/DDBJ databases">
        <title>Genome public.</title>
        <authorList>
            <person name="Liu C."/>
            <person name="Sun Q."/>
        </authorList>
    </citation>
    <scope>NUCLEOTIDE SEQUENCE [LARGE SCALE GENOMIC DNA]</scope>
    <source>
        <strain evidence="1 2">NSJ-27</strain>
    </source>
</reference>
<proteinExistence type="predicted"/>
<dbReference type="Pfam" id="PF09148">
    <property type="entry name" value="DUF1934"/>
    <property type="match status" value="1"/>
</dbReference>
<dbReference type="InterPro" id="IPR015231">
    <property type="entry name" value="DUF1934"/>
</dbReference>
<dbReference type="RefSeq" id="WP_069988081.1">
    <property type="nucleotide sequence ID" value="NZ_JACOQK010000001.1"/>
</dbReference>
<dbReference type="SUPFAM" id="SSF50814">
    <property type="entry name" value="Lipocalins"/>
    <property type="match status" value="1"/>
</dbReference>
<comment type="caution">
    <text evidence="1">The sequence shown here is derived from an EMBL/GenBank/DDBJ whole genome shotgun (WGS) entry which is preliminary data.</text>
</comment>
<protein>
    <submittedName>
        <fullName evidence="1">DUF1934 domain-containing protein</fullName>
    </submittedName>
</protein>
<dbReference type="Proteomes" id="UP000649151">
    <property type="component" value="Unassembled WGS sequence"/>
</dbReference>
<evidence type="ECO:0000313" key="2">
    <source>
        <dbReference type="Proteomes" id="UP000649151"/>
    </source>
</evidence>